<feature type="region of interest" description="Disordered" evidence="4">
    <location>
        <begin position="727"/>
        <end position="803"/>
    </location>
</feature>
<feature type="transmembrane region" description="Helical" evidence="5">
    <location>
        <begin position="683"/>
        <end position="706"/>
    </location>
</feature>
<organism evidence="6 7">
    <name type="scientific">Panagrolaimus davidi</name>
    <dbReference type="NCBI Taxonomy" id="227884"/>
    <lineage>
        <taxon>Eukaryota</taxon>
        <taxon>Metazoa</taxon>
        <taxon>Ecdysozoa</taxon>
        <taxon>Nematoda</taxon>
        <taxon>Chromadorea</taxon>
        <taxon>Rhabditida</taxon>
        <taxon>Tylenchina</taxon>
        <taxon>Panagrolaimomorpha</taxon>
        <taxon>Panagrolaimoidea</taxon>
        <taxon>Panagrolaimidae</taxon>
        <taxon>Panagrolaimus</taxon>
    </lineage>
</organism>
<keyword evidence="2" id="KW-0677">Repeat</keyword>
<dbReference type="CDD" id="cd00037">
    <property type="entry name" value="CLECT"/>
    <property type="match status" value="1"/>
</dbReference>
<dbReference type="AlphaFoldDB" id="A0A914QBX9"/>
<dbReference type="PANTHER" id="PTHR47653:SF1">
    <property type="entry name" value="DELETED IN MALIGNANT BRAIN TUMORS 1 PROTEIN"/>
    <property type="match status" value="1"/>
</dbReference>
<evidence type="ECO:0000256" key="3">
    <source>
        <dbReference type="ARBA" id="ARBA00023180"/>
    </source>
</evidence>
<evidence type="ECO:0000256" key="5">
    <source>
        <dbReference type="SAM" id="Phobius"/>
    </source>
</evidence>
<dbReference type="WBParaSite" id="PDA_v2.g29091.t1">
    <property type="protein sequence ID" value="PDA_v2.g29091.t1"/>
    <property type="gene ID" value="PDA_v2.g29091"/>
</dbReference>
<protein>
    <submittedName>
        <fullName evidence="7">C-type lectin domain-containing protein</fullName>
    </submittedName>
</protein>
<keyword evidence="5" id="KW-0812">Transmembrane</keyword>
<feature type="compositionally biased region" description="Polar residues" evidence="4">
    <location>
        <begin position="735"/>
        <end position="755"/>
    </location>
</feature>
<feature type="compositionally biased region" description="Low complexity" evidence="4">
    <location>
        <begin position="906"/>
        <end position="924"/>
    </location>
</feature>
<dbReference type="Gene3D" id="3.10.100.10">
    <property type="entry name" value="Mannose-Binding Protein A, subunit A"/>
    <property type="match status" value="1"/>
</dbReference>
<feature type="region of interest" description="Disordered" evidence="4">
    <location>
        <begin position="902"/>
        <end position="1094"/>
    </location>
</feature>
<keyword evidence="6" id="KW-1185">Reference proteome</keyword>
<keyword evidence="1" id="KW-0732">Signal</keyword>
<feature type="compositionally biased region" description="Polar residues" evidence="4">
    <location>
        <begin position="940"/>
        <end position="963"/>
    </location>
</feature>
<dbReference type="InterPro" id="IPR016186">
    <property type="entry name" value="C-type_lectin-like/link_sf"/>
</dbReference>
<name>A0A914QBX9_9BILA</name>
<accession>A0A914QBX9</accession>
<dbReference type="Proteomes" id="UP000887578">
    <property type="component" value="Unplaced"/>
</dbReference>
<evidence type="ECO:0000313" key="6">
    <source>
        <dbReference type="Proteomes" id="UP000887578"/>
    </source>
</evidence>
<evidence type="ECO:0000256" key="2">
    <source>
        <dbReference type="ARBA" id="ARBA00022737"/>
    </source>
</evidence>
<evidence type="ECO:0000313" key="7">
    <source>
        <dbReference type="WBParaSite" id="PDA_v2.g29091.t1"/>
    </source>
</evidence>
<feature type="compositionally biased region" description="Pro residues" evidence="4">
    <location>
        <begin position="992"/>
        <end position="1007"/>
    </location>
</feature>
<evidence type="ECO:0000256" key="4">
    <source>
        <dbReference type="SAM" id="MobiDB-lite"/>
    </source>
</evidence>
<dbReference type="GO" id="GO:0045217">
    <property type="term" value="P:cell-cell junction maintenance"/>
    <property type="evidence" value="ECO:0007669"/>
    <property type="project" value="TreeGrafter"/>
</dbReference>
<dbReference type="InterPro" id="IPR053243">
    <property type="entry name" value="SJ_maturation_regulator"/>
</dbReference>
<reference evidence="7" key="1">
    <citation type="submission" date="2022-11" db="UniProtKB">
        <authorList>
            <consortium name="WormBaseParasite"/>
        </authorList>
    </citation>
    <scope>IDENTIFICATION</scope>
</reference>
<keyword evidence="3" id="KW-0325">Glycoprotein</keyword>
<keyword evidence="5" id="KW-0472">Membrane</keyword>
<dbReference type="InterPro" id="IPR016187">
    <property type="entry name" value="CTDL_fold"/>
</dbReference>
<dbReference type="PANTHER" id="PTHR47653">
    <property type="entry name" value="PROTEIN BARK BEETLE"/>
    <property type="match status" value="1"/>
</dbReference>
<sequence>MHGLQIISPRDSIVLTRLNISDNKGQGMSVLTTNLKATNEQTKIPGGPMSLPYHAVGLLEMCASGKSVEIHDRIILYYKYDSRPVDCVKVFTSKSRYLGFRFLHANLYGVLNGVGRSDALSVYSDTSFSPAALLLQYNSESDFTKTQMPIRSQTLAIHLRATAADEEFGFIAEISAIPTTPDSRQVEEISLRNSRFINNDRGAMQYRNVGEVGPNVIIEQCSIDRNGYFLFGNVSTSSQAIEMHLHNTLLLLYRANSMTHNRGGLLVTADSSSAVAQLKAVIKNSAFVMNSNSTTLAFLGNNLQRVTLLNNMISLNFALYFDTVLIQSMSANFTRNLITNNTGLNTVDTNGYSKISSDAQTFEYNYFEHNHALGHQLQYPEAYGYQPDIVLDESKLRPRKRRSILPQKQKNIIRIKRQVLNQRGVSFDWWTHVGRETERYRSTILAGSSKQKFYYNVFNNPLNPYELTTSLQTQSDNGVIDARDNYWGWPGTTGVAAGKIRDQMDFPYLIKVEYEPVLESNTSLIEGDCPAGWFQAGIEEFKSCYLFIGASMTYENAVKFCEEIDSFMPILRNDDPRQKELAKRIDEFGRQYITSAESQYSMGVYFDIPLWISSVTIPSNQCGFLSSRSGSIGEQNCNNLLPFVCEKGKFLEKTNIYKLARFSALFYLGTKPYQEPVLWRRDIIIAIILVCLLLLILALLFIGWCAKSNRRKEEVFTKKQYIRESLRRQKDRSFRNQQTSENGNTLFVNEQNIPKNNKDSNKFKPIQAHSPMVAITPKKKGGSRTSESTSTTTGDQTYSTPTDTTRTCTDSFCTDNYTETTYTAGKNLPSFTFSDKSRNIVSTTPNPYSEITTIRQSNRNIKLGPRRDTDLSTSSCTTCSGIYSIQTCTCSNCPMDSITERESTITEESYQSSSSRSSQLSDTTITERPLLGRQVISAIDRNQTKSSMTTLRASSRPDLTQRSYADYFRGSGRPAAPLTPSRSNPSIYHQPPSTPITPIPVPFPRVPETPVVETYDREPGRPRKQSWHSTVDPLQPISFQRGSIPVYNPNPELKQAFSHSPTSSSRTHLSSSPSRPKIPPPKRPEPSRSLVDLYSKSDSRIYEAGSALETSM</sequence>
<keyword evidence="5" id="KW-1133">Transmembrane helix</keyword>
<proteinExistence type="predicted"/>
<evidence type="ECO:0000256" key="1">
    <source>
        <dbReference type="ARBA" id="ARBA00022729"/>
    </source>
</evidence>
<feature type="compositionally biased region" description="Low complexity" evidence="4">
    <location>
        <begin position="1058"/>
        <end position="1075"/>
    </location>
</feature>
<feature type="compositionally biased region" description="Low complexity" evidence="4">
    <location>
        <begin position="783"/>
        <end position="803"/>
    </location>
</feature>
<dbReference type="GO" id="GO:0016020">
    <property type="term" value="C:membrane"/>
    <property type="evidence" value="ECO:0007669"/>
    <property type="project" value="TreeGrafter"/>
</dbReference>
<dbReference type="SUPFAM" id="SSF56436">
    <property type="entry name" value="C-type lectin-like"/>
    <property type="match status" value="1"/>
</dbReference>